<organism evidence="2 3">
    <name type="scientific">Delitschia confertaspora ATCC 74209</name>
    <dbReference type="NCBI Taxonomy" id="1513339"/>
    <lineage>
        <taxon>Eukaryota</taxon>
        <taxon>Fungi</taxon>
        <taxon>Dikarya</taxon>
        <taxon>Ascomycota</taxon>
        <taxon>Pezizomycotina</taxon>
        <taxon>Dothideomycetes</taxon>
        <taxon>Pleosporomycetidae</taxon>
        <taxon>Pleosporales</taxon>
        <taxon>Delitschiaceae</taxon>
        <taxon>Delitschia</taxon>
    </lineage>
</organism>
<dbReference type="AlphaFoldDB" id="A0A9P4MRE0"/>
<keyword evidence="3" id="KW-1185">Reference proteome</keyword>
<gene>
    <name evidence="2" type="ORF">GQ43DRAFT_375258</name>
</gene>
<evidence type="ECO:0000313" key="2">
    <source>
        <dbReference type="EMBL" id="KAF2199852.1"/>
    </source>
</evidence>
<feature type="compositionally biased region" description="Basic and acidic residues" evidence="1">
    <location>
        <begin position="1"/>
        <end position="11"/>
    </location>
</feature>
<evidence type="ECO:0000313" key="3">
    <source>
        <dbReference type="Proteomes" id="UP000799536"/>
    </source>
</evidence>
<sequence length="106" mass="11412">MSHQADDKYEQENDNAAGPDGVPQDDSYATEGPIPVQKDDSPVEDAYDPATADSDKQLERDEAEAIDKSNIIKERTRGAAKEPGTYAEPGDEEGMPSPEDGTSSVR</sequence>
<reference evidence="2" key="1">
    <citation type="journal article" date="2020" name="Stud. Mycol.">
        <title>101 Dothideomycetes genomes: a test case for predicting lifestyles and emergence of pathogens.</title>
        <authorList>
            <person name="Haridas S."/>
            <person name="Albert R."/>
            <person name="Binder M."/>
            <person name="Bloem J."/>
            <person name="Labutti K."/>
            <person name="Salamov A."/>
            <person name="Andreopoulos B."/>
            <person name="Baker S."/>
            <person name="Barry K."/>
            <person name="Bills G."/>
            <person name="Bluhm B."/>
            <person name="Cannon C."/>
            <person name="Castanera R."/>
            <person name="Culley D."/>
            <person name="Daum C."/>
            <person name="Ezra D."/>
            <person name="Gonzalez J."/>
            <person name="Henrissat B."/>
            <person name="Kuo A."/>
            <person name="Liang C."/>
            <person name="Lipzen A."/>
            <person name="Lutzoni F."/>
            <person name="Magnuson J."/>
            <person name="Mondo S."/>
            <person name="Nolan M."/>
            <person name="Ohm R."/>
            <person name="Pangilinan J."/>
            <person name="Park H.-J."/>
            <person name="Ramirez L."/>
            <person name="Alfaro M."/>
            <person name="Sun H."/>
            <person name="Tritt A."/>
            <person name="Yoshinaga Y."/>
            <person name="Zwiers L.-H."/>
            <person name="Turgeon B."/>
            <person name="Goodwin S."/>
            <person name="Spatafora J."/>
            <person name="Crous P."/>
            <person name="Grigoriev I."/>
        </authorList>
    </citation>
    <scope>NUCLEOTIDE SEQUENCE</scope>
    <source>
        <strain evidence="2">ATCC 74209</strain>
    </source>
</reference>
<name>A0A9P4MRE0_9PLEO</name>
<proteinExistence type="predicted"/>
<feature type="region of interest" description="Disordered" evidence="1">
    <location>
        <begin position="1"/>
        <end position="106"/>
    </location>
</feature>
<dbReference type="Proteomes" id="UP000799536">
    <property type="component" value="Unassembled WGS sequence"/>
</dbReference>
<accession>A0A9P4MRE0</accession>
<evidence type="ECO:0000256" key="1">
    <source>
        <dbReference type="SAM" id="MobiDB-lite"/>
    </source>
</evidence>
<dbReference type="OrthoDB" id="4357148at2759"/>
<comment type="caution">
    <text evidence="2">The sequence shown here is derived from an EMBL/GenBank/DDBJ whole genome shotgun (WGS) entry which is preliminary data.</text>
</comment>
<protein>
    <recommendedName>
        <fullName evidence="4">Histone chaperone domain-containing protein</fullName>
    </recommendedName>
</protein>
<feature type="compositionally biased region" description="Basic and acidic residues" evidence="1">
    <location>
        <begin position="53"/>
        <end position="80"/>
    </location>
</feature>
<evidence type="ECO:0008006" key="4">
    <source>
        <dbReference type="Google" id="ProtNLM"/>
    </source>
</evidence>
<dbReference type="EMBL" id="ML994052">
    <property type="protein sequence ID" value="KAF2199852.1"/>
    <property type="molecule type" value="Genomic_DNA"/>
</dbReference>